<dbReference type="Proteomes" id="UP001321582">
    <property type="component" value="Chromosome"/>
</dbReference>
<keyword evidence="2" id="KW-0717">Septation</keyword>
<comment type="function">
    <text evidence="4">Cell division protein that is part of the divisome complex and is recruited early to the Z-ring. Probably stimulates Z-ring formation, perhaps through the cross-linking of FtsZ protofilaments. Its function overlaps with FtsA.</text>
</comment>
<dbReference type="Gene3D" id="3.30.110.150">
    <property type="entry name" value="SepF-like protein"/>
    <property type="match status" value="1"/>
</dbReference>
<proteinExistence type="predicted"/>
<evidence type="ECO:0000256" key="1">
    <source>
        <dbReference type="ARBA" id="ARBA00022618"/>
    </source>
</evidence>
<dbReference type="PANTHER" id="PTHR35798:SF1">
    <property type="entry name" value="CELL DIVISION PROTEIN SEPF"/>
    <property type="match status" value="1"/>
</dbReference>
<dbReference type="GO" id="GO:0000917">
    <property type="term" value="P:division septum assembly"/>
    <property type="evidence" value="ECO:0007669"/>
    <property type="project" value="UniProtKB-KW"/>
</dbReference>
<accession>A0AAU9DCT6</accession>
<name>A0AAU9DCT6_9FUSO</name>
<keyword evidence="3" id="KW-0131">Cell cycle</keyword>
<organism evidence="5 6">
    <name type="scientific">Haliovirga abyssi</name>
    <dbReference type="NCBI Taxonomy" id="2996794"/>
    <lineage>
        <taxon>Bacteria</taxon>
        <taxon>Fusobacteriati</taxon>
        <taxon>Fusobacteriota</taxon>
        <taxon>Fusobacteriia</taxon>
        <taxon>Fusobacteriales</taxon>
        <taxon>Haliovirgaceae</taxon>
        <taxon>Haliovirga</taxon>
    </lineage>
</organism>
<keyword evidence="6" id="KW-1185">Reference proteome</keyword>
<dbReference type="PANTHER" id="PTHR35798">
    <property type="entry name" value="CELL DIVISION PROTEIN SEPF"/>
    <property type="match status" value="1"/>
</dbReference>
<dbReference type="Pfam" id="PF04472">
    <property type="entry name" value="SepF"/>
    <property type="match status" value="1"/>
</dbReference>
<dbReference type="InterPro" id="IPR007561">
    <property type="entry name" value="Cell_div_SepF/SepF-rel"/>
</dbReference>
<evidence type="ECO:0000313" key="5">
    <source>
        <dbReference type="EMBL" id="BDU51145.1"/>
    </source>
</evidence>
<evidence type="ECO:0008006" key="7">
    <source>
        <dbReference type="Google" id="ProtNLM"/>
    </source>
</evidence>
<dbReference type="EMBL" id="AP027059">
    <property type="protein sequence ID" value="BDU51145.1"/>
    <property type="molecule type" value="Genomic_DNA"/>
</dbReference>
<dbReference type="KEGG" id="haby:HLVA_17140"/>
<evidence type="ECO:0000256" key="2">
    <source>
        <dbReference type="ARBA" id="ARBA00023210"/>
    </source>
</evidence>
<dbReference type="InterPro" id="IPR038594">
    <property type="entry name" value="SepF-like_sf"/>
</dbReference>
<dbReference type="AlphaFoldDB" id="A0AAU9DCT6"/>
<keyword evidence="1" id="KW-0132">Cell division</keyword>
<protein>
    <recommendedName>
        <fullName evidence="7">Cell division protein SepF</fullName>
    </recommendedName>
</protein>
<sequence>MKGIFNKVIDMIGFPVEEEEFEEEVVAKKENRSDKVVTIKDVKSKTQARFQSYDLIEYASFAPEKFEEVRYIAEEVVGHKIVNLNLTFLSKEEAQRTLDFLSGASLAVRSRIEKLGNGVFSIVPAKIRQNRSINLDDGGEIIADGKIKYNEEEEILRKAK</sequence>
<gene>
    <name evidence="5" type="ORF">HLVA_17140</name>
</gene>
<evidence type="ECO:0000313" key="6">
    <source>
        <dbReference type="Proteomes" id="UP001321582"/>
    </source>
</evidence>
<evidence type="ECO:0000256" key="3">
    <source>
        <dbReference type="ARBA" id="ARBA00023306"/>
    </source>
</evidence>
<dbReference type="RefSeq" id="WP_307903986.1">
    <property type="nucleotide sequence ID" value="NZ_AP027059.1"/>
</dbReference>
<evidence type="ECO:0000256" key="4">
    <source>
        <dbReference type="ARBA" id="ARBA00044936"/>
    </source>
</evidence>
<reference evidence="5 6" key="1">
    <citation type="submission" date="2022-11" db="EMBL/GenBank/DDBJ databases">
        <title>Haliovirga abyssi gen. nov., sp. nov., a mesophilic fermentative bacterium isolated from the Iheya North hydrothermal field and the proposal of Haliovirgaceae fam. nov.</title>
        <authorList>
            <person name="Miyazaki U."/>
            <person name="Tame A."/>
            <person name="Miyazaki J."/>
            <person name="Takai K."/>
            <person name="Sawayama S."/>
            <person name="Kitajima M."/>
            <person name="Okamoto A."/>
            <person name="Nakagawa S."/>
        </authorList>
    </citation>
    <scope>NUCLEOTIDE SEQUENCE [LARGE SCALE GENOMIC DNA]</scope>
    <source>
        <strain evidence="5 6">IC12</strain>
    </source>
</reference>
<dbReference type="InterPro" id="IPR023052">
    <property type="entry name" value="Cell_div_SepF"/>
</dbReference>